<sequence length="327" mass="35213">MKELEGWQRSYLTVGEETRAYYRKGDGRGVIIIHEFPGIEPSLLRLAEEVVAAGFTVVLPHLFGDPGAGFSARNITGDIRQFCVRREFSVFARGRTSPIAGWLRALARDLHEGVGGPGVGVIGMCFTGGFGLAMMADAPVIAPVVAEPSLPAAIGFPRSAALRGADLGLSPADADAVADSGCEVLGLRFRTDVATGTRFESLRRLLGERFLSLEFEGRGHSVLTADRQEFAVEEVLAFLDRTLNDGTVRREAERDRMLESRLETALGSGFEARITHGPDRVTLLIQRGLTRKGLKRVQGITREVTSVDPEVVRVTPRGAVASDAVGG</sequence>
<evidence type="ECO:0000259" key="1">
    <source>
        <dbReference type="Pfam" id="PF01738"/>
    </source>
</evidence>
<feature type="domain" description="Dienelactone hydrolase" evidence="1">
    <location>
        <begin position="27"/>
        <end position="141"/>
    </location>
</feature>
<dbReference type="Gene3D" id="3.40.50.1820">
    <property type="entry name" value="alpha/beta hydrolase"/>
    <property type="match status" value="1"/>
</dbReference>
<dbReference type="RefSeq" id="WP_344054278.1">
    <property type="nucleotide sequence ID" value="NZ_BAAAPK010000001.1"/>
</dbReference>
<comment type="caution">
    <text evidence="2">The sequence shown here is derived from an EMBL/GenBank/DDBJ whole genome shotgun (WGS) entry which is preliminary data.</text>
</comment>
<dbReference type="SUPFAM" id="SSF53474">
    <property type="entry name" value="alpha/beta-Hydrolases"/>
    <property type="match status" value="1"/>
</dbReference>
<dbReference type="InterPro" id="IPR002925">
    <property type="entry name" value="Dienelactn_hydro"/>
</dbReference>
<dbReference type="Proteomes" id="UP001500596">
    <property type="component" value="Unassembled WGS sequence"/>
</dbReference>
<name>A0ABN2GTM5_9MICO</name>
<protein>
    <recommendedName>
        <fullName evidence="1">Dienelactone hydrolase domain-containing protein</fullName>
    </recommendedName>
</protein>
<proteinExistence type="predicted"/>
<organism evidence="2 3">
    <name type="scientific">Microbacterium lacus</name>
    <dbReference type="NCBI Taxonomy" id="415217"/>
    <lineage>
        <taxon>Bacteria</taxon>
        <taxon>Bacillati</taxon>
        <taxon>Actinomycetota</taxon>
        <taxon>Actinomycetes</taxon>
        <taxon>Micrococcales</taxon>
        <taxon>Microbacteriaceae</taxon>
        <taxon>Microbacterium</taxon>
    </lineage>
</organism>
<evidence type="ECO:0000313" key="3">
    <source>
        <dbReference type="Proteomes" id="UP001500596"/>
    </source>
</evidence>
<dbReference type="EMBL" id="BAAAPK010000001">
    <property type="protein sequence ID" value="GAA1676632.1"/>
    <property type="molecule type" value="Genomic_DNA"/>
</dbReference>
<gene>
    <name evidence="2" type="ORF">GCM10009807_20820</name>
</gene>
<accession>A0ABN2GTM5</accession>
<reference evidence="2 3" key="1">
    <citation type="journal article" date="2019" name="Int. J. Syst. Evol. Microbiol.">
        <title>The Global Catalogue of Microorganisms (GCM) 10K type strain sequencing project: providing services to taxonomists for standard genome sequencing and annotation.</title>
        <authorList>
            <consortium name="The Broad Institute Genomics Platform"/>
            <consortium name="The Broad Institute Genome Sequencing Center for Infectious Disease"/>
            <person name="Wu L."/>
            <person name="Ma J."/>
        </authorList>
    </citation>
    <scope>NUCLEOTIDE SEQUENCE [LARGE SCALE GENOMIC DNA]</scope>
    <source>
        <strain evidence="2 3">JCM 15575</strain>
    </source>
</reference>
<evidence type="ECO:0000313" key="2">
    <source>
        <dbReference type="EMBL" id="GAA1676632.1"/>
    </source>
</evidence>
<dbReference type="InterPro" id="IPR029058">
    <property type="entry name" value="AB_hydrolase_fold"/>
</dbReference>
<keyword evidence="3" id="KW-1185">Reference proteome</keyword>
<dbReference type="Pfam" id="PF01738">
    <property type="entry name" value="DLH"/>
    <property type="match status" value="1"/>
</dbReference>